<accession>A0A6J8EJU0</accession>
<evidence type="ECO:0000313" key="3">
    <source>
        <dbReference type="Proteomes" id="UP000507470"/>
    </source>
</evidence>
<organism evidence="2 3">
    <name type="scientific">Mytilus coruscus</name>
    <name type="common">Sea mussel</name>
    <dbReference type="NCBI Taxonomy" id="42192"/>
    <lineage>
        <taxon>Eukaryota</taxon>
        <taxon>Metazoa</taxon>
        <taxon>Spiralia</taxon>
        <taxon>Lophotrochozoa</taxon>
        <taxon>Mollusca</taxon>
        <taxon>Bivalvia</taxon>
        <taxon>Autobranchia</taxon>
        <taxon>Pteriomorphia</taxon>
        <taxon>Mytilida</taxon>
        <taxon>Mytiloidea</taxon>
        <taxon>Mytilidae</taxon>
        <taxon>Mytilinae</taxon>
        <taxon>Mytilus</taxon>
    </lineage>
</organism>
<dbReference type="EMBL" id="CACVKT020009195">
    <property type="protein sequence ID" value="CAC5420919.1"/>
    <property type="molecule type" value="Genomic_DNA"/>
</dbReference>
<dbReference type="Proteomes" id="UP000507470">
    <property type="component" value="Unassembled WGS sequence"/>
</dbReference>
<proteinExistence type="predicted"/>
<feature type="transmembrane region" description="Helical" evidence="1">
    <location>
        <begin position="99"/>
        <end position="121"/>
    </location>
</feature>
<sequence>MQTYVIMVLIKECTIGYTSSKGEPCTPCSGKKYGYQCADKCLFCTAYQRCDHIHGCINVTTKASTQLSDLEYNATAVMDLFDTHTANVVDRYEVFVRRAIYTACIGCACIFGSVLTGILVYKWRKRRTSHILSRNAHTDAIQHPTENSIDSFYEEIDDIALSEPAQRPNLNNINEELSSICSSSSDKNSISTTEEQYLNPYQIIVQSSEDRPYSVIERSEREIRNISCKTESVIKEKYEKELDEQEGHKVKQIDFASVQYHPLNYSEIEFINKTDTCINNSNIFENTEIVSNQATAKPCLKENTEYVDIVHIV</sequence>
<keyword evidence="1" id="KW-1133">Transmembrane helix</keyword>
<protein>
    <recommendedName>
        <fullName evidence="4">MEGF10_11</fullName>
    </recommendedName>
</protein>
<keyword evidence="3" id="KW-1185">Reference proteome</keyword>
<gene>
    <name evidence="2" type="ORF">MCOR_53097</name>
</gene>
<evidence type="ECO:0008006" key="4">
    <source>
        <dbReference type="Google" id="ProtNLM"/>
    </source>
</evidence>
<keyword evidence="1" id="KW-0812">Transmembrane</keyword>
<evidence type="ECO:0000313" key="2">
    <source>
        <dbReference type="EMBL" id="CAC5420919.1"/>
    </source>
</evidence>
<dbReference type="AlphaFoldDB" id="A0A6J8EJU0"/>
<keyword evidence="1" id="KW-0472">Membrane</keyword>
<evidence type="ECO:0000256" key="1">
    <source>
        <dbReference type="SAM" id="Phobius"/>
    </source>
</evidence>
<name>A0A6J8EJU0_MYTCO</name>
<reference evidence="2 3" key="1">
    <citation type="submission" date="2020-06" db="EMBL/GenBank/DDBJ databases">
        <authorList>
            <person name="Li R."/>
            <person name="Bekaert M."/>
        </authorList>
    </citation>
    <scope>NUCLEOTIDE SEQUENCE [LARGE SCALE GENOMIC DNA]</scope>
    <source>
        <strain evidence="3">wild</strain>
    </source>
</reference>